<evidence type="ECO:0000256" key="3">
    <source>
        <dbReference type="ARBA" id="ARBA00022645"/>
    </source>
</evidence>
<evidence type="ECO:0000256" key="1">
    <source>
        <dbReference type="ARBA" id="ARBA00004613"/>
    </source>
</evidence>
<dbReference type="FunCoup" id="A0A6P4BCT4">
    <property type="interactions" value="1356"/>
</dbReference>
<name>A0A6P4BCT4_ZIZJJ</name>
<evidence type="ECO:0000256" key="5">
    <source>
        <dbReference type="ARBA" id="ARBA00022729"/>
    </source>
</evidence>
<dbReference type="AlphaFoldDB" id="A0A6P4BCT4"/>
<feature type="chain" id="PRO_5027753400" evidence="8">
    <location>
        <begin position="26"/>
        <end position="474"/>
    </location>
</feature>
<gene>
    <name evidence="10" type="primary">LOC107433674</name>
</gene>
<keyword evidence="4" id="KW-0645">Protease</keyword>
<keyword evidence="5 8" id="KW-0732">Signal</keyword>
<dbReference type="RefSeq" id="XP_015900476.3">
    <property type="nucleotide sequence ID" value="XM_016044990.4"/>
</dbReference>
<comment type="similarity">
    <text evidence="2">Belongs to the peptidase S10 family.</text>
</comment>
<feature type="signal peptide" evidence="8">
    <location>
        <begin position="1"/>
        <end position="25"/>
    </location>
</feature>
<dbReference type="PRINTS" id="PR00724">
    <property type="entry name" value="CRBOXYPTASEC"/>
</dbReference>
<dbReference type="FunFam" id="3.40.50.1820:FF:000148">
    <property type="entry name" value="Serine carboxypeptidase-like 11"/>
    <property type="match status" value="1"/>
</dbReference>
<dbReference type="KEGG" id="zju:107433674"/>
<organism evidence="9 10">
    <name type="scientific">Ziziphus jujuba</name>
    <name type="common">Chinese jujube</name>
    <name type="synonym">Ziziphus sativa</name>
    <dbReference type="NCBI Taxonomy" id="326968"/>
    <lineage>
        <taxon>Eukaryota</taxon>
        <taxon>Viridiplantae</taxon>
        <taxon>Streptophyta</taxon>
        <taxon>Embryophyta</taxon>
        <taxon>Tracheophyta</taxon>
        <taxon>Spermatophyta</taxon>
        <taxon>Magnoliopsida</taxon>
        <taxon>eudicotyledons</taxon>
        <taxon>Gunneridae</taxon>
        <taxon>Pentapetalae</taxon>
        <taxon>rosids</taxon>
        <taxon>fabids</taxon>
        <taxon>Rosales</taxon>
        <taxon>Rhamnaceae</taxon>
        <taxon>Paliureae</taxon>
        <taxon>Ziziphus</taxon>
    </lineage>
</organism>
<dbReference type="PANTHER" id="PTHR11802">
    <property type="entry name" value="SERINE PROTEASE FAMILY S10 SERINE CARBOXYPEPTIDASE"/>
    <property type="match status" value="1"/>
</dbReference>
<dbReference type="Pfam" id="PF00450">
    <property type="entry name" value="Peptidase_S10"/>
    <property type="match status" value="1"/>
</dbReference>
<evidence type="ECO:0000256" key="8">
    <source>
        <dbReference type="SAM" id="SignalP"/>
    </source>
</evidence>
<evidence type="ECO:0000313" key="10">
    <source>
        <dbReference type="RefSeq" id="XP_015900476.3"/>
    </source>
</evidence>
<evidence type="ECO:0000256" key="4">
    <source>
        <dbReference type="ARBA" id="ARBA00022670"/>
    </source>
</evidence>
<evidence type="ECO:0000256" key="7">
    <source>
        <dbReference type="ARBA" id="ARBA00023180"/>
    </source>
</evidence>
<dbReference type="GeneID" id="107433674"/>
<keyword evidence="6" id="KW-1015">Disulfide bond</keyword>
<dbReference type="GO" id="GO:0005576">
    <property type="term" value="C:extracellular region"/>
    <property type="evidence" value="ECO:0007669"/>
    <property type="project" value="UniProtKB-SubCell"/>
</dbReference>
<dbReference type="InParanoid" id="A0A6P4BCT4"/>
<dbReference type="GO" id="GO:0006508">
    <property type="term" value="P:proteolysis"/>
    <property type="evidence" value="ECO:0007669"/>
    <property type="project" value="UniProtKB-KW"/>
</dbReference>
<dbReference type="SUPFAM" id="SSF53474">
    <property type="entry name" value="alpha/beta-Hydrolases"/>
    <property type="match status" value="1"/>
</dbReference>
<evidence type="ECO:0000256" key="6">
    <source>
        <dbReference type="ARBA" id="ARBA00023157"/>
    </source>
</evidence>
<protein>
    <submittedName>
        <fullName evidence="10">Serine carboxypeptidase-like 13</fullName>
    </submittedName>
</protein>
<evidence type="ECO:0000313" key="9">
    <source>
        <dbReference type="Proteomes" id="UP001652623"/>
    </source>
</evidence>
<dbReference type="PANTHER" id="PTHR11802:SF29">
    <property type="entry name" value="SERINE CARBOXYPEPTIDASE-LIKE 19"/>
    <property type="match status" value="1"/>
</dbReference>
<proteinExistence type="inferred from homology"/>
<keyword evidence="7" id="KW-0325">Glycoprotein</keyword>
<dbReference type="GO" id="GO:0019748">
    <property type="term" value="P:secondary metabolic process"/>
    <property type="evidence" value="ECO:0007669"/>
    <property type="project" value="UniProtKB-ARBA"/>
</dbReference>
<keyword evidence="3" id="KW-0121">Carboxypeptidase</keyword>
<evidence type="ECO:0000256" key="2">
    <source>
        <dbReference type="ARBA" id="ARBA00009431"/>
    </source>
</evidence>
<sequence length="474" mass="53088">MPKSDPVSRLCILLLVHIFLLLVTAAFSGVSHPSVKFLPGFQDSLPFQLETGYVGVDEREDVQLFYYFVKSERNPQKDPLLLWLTGGPGCSAWSGLVFEIGPLNFKVEQYNGSLPTLLLNPHSWTKVSNIIFLDSPVGTGFSYPRTPKASQSSDLTQTHHALQFLRKWLIEHPEFISNPFYVGGDSYSGITVPVLSQRISKGNEEGIKPLINLQGYLLGNPITNKLEDNFRIPYAHGMGLISDEVFQSLQENCGGEYMDVDPSNAACLKDVEAYDNCIAGLNKAHILEPSCPFVSPKPQKIVGVERRSRSLSVNPQVLLVSESQLPTLGCREYGYLLCSYWANDPSVRKALGIVPGSKGEWKRCSHLTYEPDVHSSVEYHAILSARGYRSLIYSGDHDMLVPFMATQAWIRSLNYSIVEDWRPWVVHGQVGGYTRTYSNRMTFATVKGGGHTAPEYRREESLAMFQRWLDSEPL</sequence>
<dbReference type="Gene3D" id="3.40.50.1820">
    <property type="entry name" value="alpha/beta hydrolase"/>
    <property type="match status" value="1"/>
</dbReference>
<keyword evidence="4" id="KW-0378">Hydrolase</keyword>
<dbReference type="InterPro" id="IPR001563">
    <property type="entry name" value="Peptidase_S10"/>
</dbReference>
<dbReference type="Proteomes" id="UP001652623">
    <property type="component" value="Chromosome 5"/>
</dbReference>
<dbReference type="FunFam" id="3.40.50.11320:FF:000002">
    <property type="entry name" value="Carboxypeptidase"/>
    <property type="match status" value="1"/>
</dbReference>
<dbReference type="GO" id="GO:0004185">
    <property type="term" value="F:serine-type carboxypeptidase activity"/>
    <property type="evidence" value="ECO:0007669"/>
    <property type="project" value="InterPro"/>
</dbReference>
<dbReference type="InterPro" id="IPR029058">
    <property type="entry name" value="AB_hydrolase_fold"/>
</dbReference>
<dbReference type="GO" id="GO:0016752">
    <property type="term" value="F:sinapoyltransferase activity"/>
    <property type="evidence" value="ECO:0007669"/>
    <property type="project" value="UniProtKB-ARBA"/>
</dbReference>
<keyword evidence="9" id="KW-1185">Reference proteome</keyword>
<comment type="subcellular location">
    <subcellularLocation>
        <location evidence="1">Secreted</location>
    </subcellularLocation>
</comment>
<accession>A0A6P4BCT4</accession>
<reference evidence="10" key="1">
    <citation type="submission" date="2025-08" db="UniProtKB">
        <authorList>
            <consortium name="RefSeq"/>
        </authorList>
    </citation>
    <scope>IDENTIFICATION</scope>
    <source>
        <tissue evidence="10">Seedling</tissue>
    </source>
</reference>